<proteinExistence type="predicted"/>
<evidence type="ECO:0008006" key="4">
    <source>
        <dbReference type="Google" id="ProtNLM"/>
    </source>
</evidence>
<dbReference type="EMBL" id="CP130319">
    <property type="protein sequence ID" value="WNR43510.1"/>
    <property type="molecule type" value="Genomic_DNA"/>
</dbReference>
<feature type="transmembrane region" description="Helical" evidence="1">
    <location>
        <begin position="448"/>
        <end position="470"/>
    </location>
</feature>
<keyword evidence="1" id="KW-0472">Membrane</keyword>
<sequence length="479" mass="54683">MHKLSQRTIVKRIPNFIIAFISFAISIYVLNNSEFFPGYSVYFIVPFGFSILMILCTNIDFTNFKMIGPFIFNMSMVIKYSLLPLIACISQYYSRFGVTPSADNIRSAIFLTFYEMIVLCIFGNYLSKTYKRKSNKVDQNNKPLRSYFIFNIVILLGILVAVFIPEAIADYRFLFNQDDLATNIKVNFPLSGLFSTVVIFARYCLVLIVINSCFKRNRKQFSYMNIVISIIAVSVNALIVSNLSRVGLICPFITFMVLLLFLYPGKRERKAILFVMSGIITIGLIYLTGVKFFGEGRGEVSDSTNILFWGDTINMYFMGVKETAIGIMAVDTIDVTYGFFRIFLLLNDVFSNVGGISNFTVSSINSTTLYNLVYFGSNISVSQIVPNICEGTYYFGGLFAPIWPCIFLYLAYKFSYKIYEQIYIDKRFVYIFASVYCGMLLMLNTSMIIYAIVNVSFLFAVVSKINRIILFKKHKSSII</sequence>
<feature type="transmembrane region" description="Helical" evidence="1">
    <location>
        <begin position="188"/>
        <end position="210"/>
    </location>
</feature>
<evidence type="ECO:0000256" key="1">
    <source>
        <dbReference type="SAM" id="Phobius"/>
    </source>
</evidence>
<gene>
    <name evidence="2" type="ORF">MJB10_20730</name>
</gene>
<keyword evidence="1" id="KW-1133">Transmembrane helix</keyword>
<dbReference type="KEGG" id="proo:MJB10_20730"/>
<name>A0AA96LRP4_9BACL</name>
<feature type="transmembrane region" description="Helical" evidence="1">
    <location>
        <begin position="246"/>
        <end position="264"/>
    </location>
</feature>
<reference evidence="2" key="1">
    <citation type="submission" date="2022-02" db="EMBL/GenBank/DDBJ databases">
        <title>Paenibacillus sp. MBLB1832 Whole Genome Shotgun Sequencing.</title>
        <authorList>
            <person name="Hwang C.Y."/>
            <person name="Cho E.-S."/>
            <person name="Seo M.-J."/>
        </authorList>
    </citation>
    <scope>NUCLEOTIDE SEQUENCE</scope>
    <source>
        <strain evidence="2">MBLB1832</strain>
    </source>
</reference>
<dbReference type="RefSeq" id="WP_314797864.1">
    <property type="nucleotide sequence ID" value="NZ_CP130319.1"/>
</dbReference>
<feature type="transmembrane region" description="Helical" evidence="1">
    <location>
        <begin position="271"/>
        <end position="293"/>
    </location>
</feature>
<feature type="transmembrane region" description="Helical" evidence="1">
    <location>
        <begin position="393"/>
        <end position="412"/>
    </location>
</feature>
<evidence type="ECO:0000313" key="3">
    <source>
        <dbReference type="Proteomes" id="UP001304650"/>
    </source>
</evidence>
<evidence type="ECO:0000313" key="2">
    <source>
        <dbReference type="EMBL" id="WNR43510.1"/>
    </source>
</evidence>
<dbReference type="AlphaFoldDB" id="A0AA96LRP4"/>
<feature type="transmembrane region" description="Helical" evidence="1">
    <location>
        <begin position="147"/>
        <end position="168"/>
    </location>
</feature>
<keyword evidence="3" id="KW-1185">Reference proteome</keyword>
<feature type="transmembrane region" description="Helical" evidence="1">
    <location>
        <begin position="105"/>
        <end position="126"/>
    </location>
</feature>
<feature type="transmembrane region" description="Helical" evidence="1">
    <location>
        <begin position="36"/>
        <end position="58"/>
    </location>
</feature>
<keyword evidence="1" id="KW-0812">Transmembrane</keyword>
<feature type="transmembrane region" description="Helical" evidence="1">
    <location>
        <begin position="222"/>
        <end position="240"/>
    </location>
</feature>
<feature type="transmembrane region" description="Helical" evidence="1">
    <location>
        <begin position="12"/>
        <end position="30"/>
    </location>
</feature>
<accession>A0AA96LRP4</accession>
<dbReference type="Proteomes" id="UP001304650">
    <property type="component" value="Chromosome"/>
</dbReference>
<protein>
    <recommendedName>
        <fullName evidence="4">Oligosaccharide repeat unit polymerase</fullName>
    </recommendedName>
</protein>
<feature type="transmembrane region" description="Helical" evidence="1">
    <location>
        <begin position="424"/>
        <end position="442"/>
    </location>
</feature>
<organism evidence="2 3">
    <name type="scientific">Paenibacillus roseopurpureus</name>
    <dbReference type="NCBI Taxonomy" id="2918901"/>
    <lineage>
        <taxon>Bacteria</taxon>
        <taxon>Bacillati</taxon>
        <taxon>Bacillota</taxon>
        <taxon>Bacilli</taxon>
        <taxon>Bacillales</taxon>
        <taxon>Paenibacillaceae</taxon>
        <taxon>Paenibacillus</taxon>
    </lineage>
</organism>
<feature type="transmembrane region" description="Helical" evidence="1">
    <location>
        <begin position="70"/>
        <end position="93"/>
    </location>
</feature>